<feature type="region of interest" description="Disordered" evidence="11">
    <location>
        <begin position="219"/>
        <end position="243"/>
    </location>
</feature>
<dbReference type="PANTHER" id="PTHR10783">
    <property type="entry name" value="XENOTROPIC AND POLYTROPIC RETROVIRUS RECEPTOR 1-RELATED"/>
    <property type="match status" value="1"/>
</dbReference>
<comment type="function">
    <text evidence="9">May transport inorganic phosphate (Pi).</text>
</comment>
<feature type="domain" description="SPX" evidence="13">
    <location>
        <begin position="1"/>
        <end position="344"/>
    </location>
</feature>
<feature type="transmembrane region" description="Helical" evidence="12">
    <location>
        <begin position="438"/>
        <end position="459"/>
    </location>
</feature>
<dbReference type="InterPro" id="IPR034092">
    <property type="entry name" value="PHO1_SPX"/>
</dbReference>
<dbReference type="Proteomes" id="UP001415857">
    <property type="component" value="Unassembled WGS sequence"/>
</dbReference>
<evidence type="ECO:0000256" key="11">
    <source>
        <dbReference type="SAM" id="MobiDB-lite"/>
    </source>
</evidence>
<accession>A0AAP0NIP8</accession>
<organism evidence="14 15">
    <name type="scientific">Liquidambar formosana</name>
    <name type="common">Formosan gum</name>
    <dbReference type="NCBI Taxonomy" id="63359"/>
    <lineage>
        <taxon>Eukaryota</taxon>
        <taxon>Viridiplantae</taxon>
        <taxon>Streptophyta</taxon>
        <taxon>Embryophyta</taxon>
        <taxon>Tracheophyta</taxon>
        <taxon>Spermatophyta</taxon>
        <taxon>Magnoliopsida</taxon>
        <taxon>eudicotyledons</taxon>
        <taxon>Gunneridae</taxon>
        <taxon>Pentapetalae</taxon>
        <taxon>Saxifragales</taxon>
        <taxon>Altingiaceae</taxon>
        <taxon>Liquidambar</taxon>
    </lineage>
</organism>
<evidence type="ECO:0000256" key="4">
    <source>
        <dbReference type="ARBA" id="ARBA00022475"/>
    </source>
</evidence>
<evidence type="ECO:0000256" key="5">
    <source>
        <dbReference type="ARBA" id="ARBA00022592"/>
    </source>
</evidence>
<dbReference type="GO" id="GO:0005886">
    <property type="term" value="C:plasma membrane"/>
    <property type="evidence" value="ECO:0007669"/>
    <property type="project" value="UniProtKB-SubCell"/>
</dbReference>
<evidence type="ECO:0000259" key="13">
    <source>
        <dbReference type="PROSITE" id="PS51382"/>
    </source>
</evidence>
<feature type="transmembrane region" description="Helical" evidence="12">
    <location>
        <begin position="519"/>
        <end position="540"/>
    </location>
</feature>
<dbReference type="EMBL" id="JBBPBK010000013">
    <property type="protein sequence ID" value="KAK9272632.1"/>
    <property type="molecule type" value="Genomic_DNA"/>
</dbReference>
<name>A0AAP0NIP8_LIQFO</name>
<comment type="caution">
    <text evidence="14">The sequence shown here is derived from an EMBL/GenBank/DDBJ whole genome shotgun (WGS) entry which is preliminary data.</text>
</comment>
<dbReference type="Pfam" id="PF03124">
    <property type="entry name" value="EXS"/>
    <property type="match status" value="1"/>
</dbReference>
<dbReference type="InterPro" id="IPR004331">
    <property type="entry name" value="SPX_dom"/>
</dbReference>
<reference evidence="14 15" key="1">
    <citation type="journal article" date="2024" name="Plant J.">
        <title>Genome sequences and population genomics reveal climatic adaptation and genomic divergence between two closely related sweetgum species.</title>
        <authorList>
            <person name="Xu W.Q."/>
            <person name="Ren C.Q."/>
            <person name="Zhang X.Y."/>
            <person name="Comes H.P."/>
            <person name="Liu X.H."/>
            <person name="Li Y.G."/>
            <person name="Kettle C.J."/>
            <person name="Jalonen R."/>
            <person name="Gaisberger H."/>
            <person name="Ma Y.Z."/>
            <person name="Qiu Y.X."/>
        </authorList>
    </citation>
    <scope>NUCLEOTIDE SEQUENCE [LARGE SCALE GENOMIC DNA]</scope>
    <source>
        <strain evidence="14">Hangzhou</strain>
    </source>
</reference>
<keyword evidence="5" id="KW-0592">Phosphate transport</keyword>
<evidence type="ECO:0000256" key="6">
    <source>
        <dbReference type="ARBA" id="ARBA00022692"/>
    </source>
</evidence>
<protein>
    <recommendedName>
        <fullName evidence="13">SPX domain-containing protein</fullName>
    </recommendedName>
</protein>
<dbReference type="PANTHER" id="PTHR10783:SF124">
    <property type="entry name" value="PHOSPHATE TRANSPORTER PHO1 HOMOLOG 9"/>
    <property type="match status" value="1"/>
</dbReference>
<evidence type="ECO:0000256" key="1">
    <source>
        <dbReference type="ARBA" id="ARBA00004651"/>
    </source>
</evidence>
<evidence type="ECO:0000256" key="9">
    <source>
        <dbReference type="ARBA" id="ARBA00043939"/>
    </source>
</evidence>
<keyword evidence="7 12" id="KW-1133">Transmembrane helix</keyword>
<dbReference type="AlphaFoldDB" id="A0AAP0NIP8"/>
<evidence type="ECO:0000313" key="14">
    <source>
        <dbReference type="EMBL" id="KAK9272632.1"/>
    </source>
</evidence>
<keyword evidence="3" id="KW-0813">Transport</keyword>
<dbReference type="GO" id="GO:0000822">
    <property type="term" value="F:inositol hexakisphosphate binding"/>
    <property type="evidence" value="ECO:0007669"/>
    <property type="project" value="TreeGrafter"/>
</dbReference>
<keyword evidence="4" id="KW-1003">Cell membrane</keyword>
<feature type="transmembrane region" description="Helical" evidence="12">
    <location>
        <begin position="395"/>
        <end position="418"/>
    </location>
</feature>
<feature type="transmembrane region" description="Helical" evidence="12">
    <location>
        <begin position="480"/>
        <end position="499"/>
    </location>
</feature>
<keyword evidence="15" id="KW-1185">Reference proteome</keyword>
<keyword evidence="10" id="KW-0175">Coiled coil</keyword>
<evidence type="ECO:0000256" key="3">
    <source>
        <dbReference type="ARBA" id="ARBA00022448"/>
    </source>
</evidence>
<dbReference type="GO" id="GO:0016036">
    <property type="term" value="P:cellular response to phosphate starvation"/>
    <property type="evidence" value="ECO:0007669"/>
    <property type="project" value="TreeGrafter"/>
</dbReference>
<evidence type="ECO:0000256" key="2">
    <source>
        <dbReference type="ARBA" id="ARBA00009665"/>
    </source>
</evidence>
<dbReference type="InterPro" id="IPR004342">
    <property type="entry name" value="EXS_C"/>
</dbReference>
<dbReference type="CDD" id="cd14476">
    <property type="entry name" value="SPX_PHO1_like"/>
    <property type="match status" value="1"/>
</dbReference>
<keyword evidence="6 12" id="KW-0812">Transmembrane</keyword>
<dbReference type="GO" id="GO:0005802">
    <property type="term" value="C:trans-Golgi network"/>
    <property type="evidence" value="ECO:0007669"/>
    <property type="project" value="TreeGrafter"/>
</dbReference>
<dbReference type="GO" id="GO:0006817">
    <property type="term" value="P:phosphate ion transport"/>
    <property type="evidence" value="ECO:0007669"/>
    <property type="project" value="UniProtKB-KW"/>
</dbReference>
<evidence type="ECO:0000256" key="10">
    <source>
        <dbReference type="SAM" id="Coils"/>
    </source>
</evidence>
<comment type="subcellular location">
    <subcellularLocation>
        <location evidence="1">Cell membrane</location>
        <topology evidence="1">Multi-pass membrane protein</topology>
    </subcellularLocation>
</comment>
<evidence type="ECO:0000256" key="7">
    <source>
        <dbReference type="ARBA" id="ARBA00022989"/>
    </source>
</evidence>
<gene>
    <name evidence="14" type="ORF">L1049_003008</name>
</gene>
<sequence length="618" mass="70473">MKFGKELASQMVQEWQEAYMDYNYLKTHLKNILQFRQKNKSSPVAAATSQHSLKRRLSLYRAYSGLTSTLYKLSPGKKKEESPKEKEDEVILVSALQQEGSEGCYRTMFLMSSDEGGEYELVFFRRLDDEFNKVLEFYKSKVEEVLKEAKELNKQMDALIALRIKVENPVAQFGGASMMNLATNGVASSAAPASHSINGRNPGGLQLDVIQEVEMSNEGHSEDAMRGDNLQKTGNHRKADEGKMGIKGFRPASLEILNHVKINVTAETPKSTLKGILLSSKPDLLFSKEELRKAEELMKQAFIEFYQELHLLKGYSFLNQLAFSKIMKKYDKITSRSASKAYLKMVDNSYLGSCVEVTTLIERVEATFVKHFSNGNRRKGMSTLRPKAKREKHRITFFLGFFSGCSIALVVAIVMLIHVRNILHSEGRDQYMETIFPLYSLFGFVVLHMLIYSANIYFWRRYRVNYPFIFGFKQGTELGYREVFLLSSGLAVLTLAGVISNLNMQMDPQTKSFRELTELVPLGLVLAVLLITVCPLNIIYRSSRFFLIKSAFHCICAPLYKVTLPDFFLADQLTIQRSFHIGLAYFKIENEHLNNVGKFRAFKSVPLPFNYDDEDKDV</sequence>
<keyword evidence="8 12" id="KW-0472">Membrane</keyword>
<feature type="coiled-coil region" evidence="10">
    <location>
        <begin position="135"/>
        <end position="162"/>
    </location>
</feature>
<evidence type="ECO:0000256" key="8">
    <source>
        <dbReference type="ARBA" id="ARBA00023136"/>
    </source>
</evidence>
<evidence type="ECO:0000256" key="12">
    <source>
        <dbReference type="SAM" id="Phobius"/>
    </source>
</evidence>
<evidence type="ECO:0000313" key="15">
    <source>
        <dbReference type="Proteomes" id="UP001415857"/>
    </source>
</evidence>
<comment type="similarity">
    <text evidence="2">Belongs to the SYG1 (TC 2.A.94) family.</text>
</comment>
<dbReference type="PROSITE" id="PS51382">
    <property type="entry name" value="SPX"/>
    <property type="match status" value="1"/>
</dbReference>
<dbReference type="Pfam" id="PF03105">
    <property type="entry name" value="SPX"/>
    <property type="match status" value="1"/>
</dbReference>
<proteinExistence type="inferred from homology"/>